<gene>
    <name evidence="2" type="ORF">CR164_06535</name>
</gene>
<dbReference type="GO" id="GO:0016874">
    <property type="term" value="F:ligase activity"/>
    <property type="evidence" value="ECO:0007669"/>
    <property type="project" value="UniProtKB-KW"/>
</dbReference>
<dbReference type="PANTHER" id="PTHR43679:SF2">
    <property type="entry name" value="OCTANOYL-[GCVH]:PROTEIN N-OCTANOYLTRANSFERASE"/>
    <property type="match status" value="1"/>
</dbReference>
<dbReference type="AlphaFoldDB" id="A0A317T5J1"/>
<accession>A0A317T5J1</accession>
<dbReference type="RefSeq" id="WP_110023136.1">
    <property type="nucleotide sequence ID" value="NZ_PDNZ01000004.1"/>
</dbReference>
<evidence type="ECO:0000313" key="2">
    <source>
        <dbReference type="EMBL" id="PWW82002.1"/>
    </source>
</evidence>
<dbReference type="Proteomes" id="UP000246278">
    <property type="component" value="Unassembled WGS sequence"/>
</dbReference>
<keyword evidence="3" id="KW-1185">Reference proteome</keyword>
<comment type="caution">
    <text evidence="2">The sequence shown here is derived from an EMBL/GenBank/DDBJ whole genome shotgun (WGS) entry which is preliminary data.</text>
</comment>
<dbReference type="EMBL" id="PDNZ01000004">
    <property type="protein sequence ID" value="PWW82002.1"/>
    <property type="molecule type" value="Genomic_DNA"/>
</dbReference>
<organism evidence="2 3">
    <name type="scientific">Prosthecochloris marina</name>
    <dbReference type="NCBI Taxonomy" id="2017681"/>
    <lineage>
        <taxon>Bacteria</taxon>
        <taxon>Pseudomonadati</taxon>
        <taxon>Chlorobiota</taxon>
        <taxon>Chlorobiia</taxon>
        <taxon>Chlorobiales</taxon>
        <taxon>Chlorobiaceae</taxon>
        <taxon>Prosthecochloris</taxon>
    </lineage>
</organism>
<evidence type="ECO:0000259" key="1">
    <source>
        <dbReference type="PROSITE" id="PS51733"/>
    </source>
</evidence>
<proteinExistence type="predicted"/>
<dbReference type="InterPro" id="IPR050664">
    <property type="entry name" value="Octanoyltrans_LipM/LipL"/>
</dbReference>
<name>A0A317T5J1_9CHLB</name>
<dbReference type="PROSITE" id="PS51733">
    <property type="entry name" value="BPL_LPL_CATALYTIC"/>
    <property type="match status" value="1"/>
</dbReference>
<sequence length="262" mass="29656">MKRSHSPVYAVSTGAREGSWNMDFDTQLLELFRTSKFQKEFGKESMLWRFYAWNPPALSLGYGQNPSEIDEESCRAKHIDIVKRPTGGRAVLHIDEFTYAFCAETSRSNAAIYEMVHEVLLETLMILGVKAAFCRTTPDMRKRYSSAESVSCFTASARNELHVDGRKLVGSAQRRSDRAILQHGSLLLSTKHKMIGKLLRCRDREILSNITRDLNSKTTSLYEITGSIPDFMTISNAMITSVSKILAVDVQILDEREITTLF</sequence>
<evidence type="ECO:0000313" key="3">
    <source>
        <dbReference type="Proteomes" id="UP000246278"/>
    </source>
</evidence>
<dbReference type="InterPro" id="IPR045864">
    <property type="entry name" value="aa-tRNA-synth_II/BPL/LPL"/>
</dbReference>
<dbReference type="Gene3D" id="3.30.930.10">
    <property type="entry name" value="Bira Bifunctional Protein, Domain 2"/>
    <property type="match status" value="1"/>
</dbReference>
<dbReference type="OrthoDB" id="9787898at2"/>
<dbReference type="SUPFAM" id="SSF55681">
    <property type="entry name" value="Class II aaRS and biotin synthetases"/>
    <property type="match status" value="1"/>
</dbReference>
<reference evidence="3" key="1">
    <citation type="submission" date="2017-10" db="EMBL/GenBank/DDBJ databases">
        <authorList>
            <person name="Gaisin V.A."/>
            <person name="Rysina M.S."/>
            <person name="Grouzdev D.S."/>
        </authorList>
    </citation>
    <scope>NUCLEOTIDE SEQUENCE [LARGE SCALE GENOMIC DNA]</scope>
    <source>
        <strain evidence="3">V1</strain>
    </source>
</reference>
<dbReference type="InterPro" id="IPR004143">
    <property type="entry name" value="BPL_LPL_catalytic"/>
</dbReference>
<dbReference type="PANTHER" id="PTHR43679">
    <property type="entry name" value="OCTANOYLTRANSFERASE LIPM-RELATED"/>
    <property type="match status" value="1"/>
</dbReference>
<dbReference type="Pfam" id="PF21948">
    <property type="entry name" value="LplA-B_cat"/>
    <property type="match status" value="1"/>
</dbReference>
<feature type="domain" description="BPL/LPL catalytic" evidence="1">
    <location>
        <begin position="42"/>
        <end position="250"/>
    </location>
</feature>
<keyword evidence="2" id="KW-0436">Ligase</keyword>
<protein>
    <submittedName>
        <fullName evidence="2">Ligase</fullName>
    </submittedName>
</protein>